<evidence type="ECO:0000313" key="2">
    <source>
        <dbReference type="Proteomes" id="UP000324897"/>
    </source>
</evidence>
<dbReference type="Proteomes" id="UP000324897">
    <property type="component" value="Chromosome 7"/>
</dbReference>
<organism evidence="1 2">
    <name type="scientific">Eragrostis curvula</name>
    <name type="common">weeping love grass</name>
    <dbReference type="NCBI Taxonomy" id="38414"/>
    <lineage>
        <taxon>Eukaryota</taxon>
        <taxon>Viridiplantae</taxon>
        <taxon>Streptophyta</taxon>
        <taxon>Embryophyta</taxon>
        <taxon>Tracheophyta</taxon>
        <taxon>Spermatophyta</taxon>
        <taxon>Magnoliopsida</taxon>
        <taxon>Liliopsida</taxon>
        <taxon>Poales</taxon>
        <taxon>Poaceae</taxon>
        <taxon>PACMAD clade</taxon>
        <taxon>Chloridoideae</taxon>
        <taxon>Eragrostideae</taxon>
        <taxon>Eragrostidinae</taxon>
        <taxon>Eragrostis</taxon>
    </lineage>
</organism>
<dbReference type="AlphaFoldDB" id="A0A5J9UA55"/>
<sequence>MYNLCSGWFYSDILRIFLQRDPCSQRVEVDFNGWTTADQVNCNYSQVQLEGKRRPERKLQRGRWRLSHGVQEHMWQWQTSFQARDNGVRQQKNDIAIDVFVAVDQTHPQDNAIYRMLQLMYYGAEFGRCIPDHLDLGSELDVAVSS</sequence>
<name>A0A5J9UA55_9POAL</name>
<keyword evidence="2" id="KW-1185">Reference proteome</keyword>
<accession>A0A5J9UA55</accession>
<reference evidence="1 2" key="1">
    <citation type="journal article" date="2019" name="Sci. Rep.">
        <title>A high-quality genome of Eragrostis curvula grass provides insights into Poaceae evolution and supports new strategies to enhance forage quality.</title>
        <authorList>
            <person name="Carballo J."/>
            <person name="Santos B.A.C.M."/>
            <person name="Zappacosta D."/>
            <person name="Garbus I."/>
            <person name="Selva J.P."/>
            <person name="Gallo C.A."/>
            <person name="Diaz A."/>
            <person name="Albertini E."/>
            <person name="Caccamo M."/>
            <person name="Echenique V."/>
        </authorList>
    </citation>
    <scope>NUCLEOTIDE SEQUENCE [LARGE SCALE GENOMIC DNA]</scope>
    <source>
        <strain evidence="2">cv. Victoria</strain>
        <tissue evidence="1">Leaf</tissue>
    </source>
</reference>
<dbReference type="EMBL" id="RWGY01000029">
    <property type="protein sequence ID" value="TVU20168.1"/>
    <property type="molecule type" value="Genomic_DNA"/>
</dbReference>
<dbReference type="Gramene" id="TVU20168">
    <property type="protein sequence ID" value="TVU20168"/>
    <property type="gene ID" value="EJB05_36366"/>
</dbReference>
<comment type="caution">
    <text evidence="1">The sequence shown here is derived from an EMBL/GenBank/DDBJ whole genome shotgun (WGS) entry which is preliminary data.</text>
</comment>
<evidence type="ECO:0000313" key="1">
    <source>
        <dbReference type="EMBL" id="TVU20168.1"/>
    </source>
</evidence>
<feature type="non-terminal residue" evidence="1">
    <location>
        <position position="1"/>
    </location>
</feature>
<gene>
    <name evidence="1" type="ORF">EJB05_36366</name>
</gene>
<protein>
    <submittedName>
        <fullName evidence="1">Uncharacterized protein</fullName>
    </submittedName>
</protein>
<proteinExistence type="predicted"/>